<dbReference type="EMBL" id="CM001885">
    <property type="protein sequence ID" value="EOY14000.1"/>
    <property type="molecule type" value="Genomic_DNA"/>
</dbReference>
<dbReference type="AlphaFoldDB" id="A0A061F9G8"/>
<evidence type="ECO:0000313" key="2">
    <source>
        <dbReference type="Proteomes" id="UP000026915"/>
    </source>
</evidence>
<reference evidence="1 2" key="1">
    <citation type="journal article" date="2013" name="Genome Biol.">
        <title>The genome sequence of the most widely cultivated cacao type and its use to identify candidate genes regulating pod color.</title>
        <authorList>
            <person name="Motamayor J.C."/>
            <person name="Mockaitis K."/>
            <person name="Schmutz J."/>
            <person name="Haiminen N."/>
            <person name="Iii D.L."/>
            <person name="Cornejo O."/>
            <person name="Findley S.D."/>
            <person name="Zheng P."/>
            <person name="Utro F."/>
            <person name="Royaert S."/>
            <person name="Saski C."/>
            <person name="Jenkins J."/>
            <person name="Podicheti R."/>
            <person name="Zhao M."/>
            <person name="Scheffler B.E."/>
            <person name="Stack J.C."/>
            <person name="Feltus F.A."/>
            <person name="Mustiga G.M."/>
            <person name="Amores F."/>
            <person name="Phillips W."/>
            <person name="Marelli J.P."/>
            <person name="May G.D."/>
            <person name="Shapiro H."/>
            <person name="Ma J."/>
            <person name="Bustamante C.D."/>
            <person name="Schnell R.J."/>
            <person name="Main D."/>
            <person name="Gilbert D."/>
            <person name="Parida L."/>
            <person name="Kuhn D.N."/>
        </authorList>
    </citation>
    <scope>NUCLEOTIDE SEQUENCE [LARGE SCALE GENOMIC DNA]</scope>
    <source>
        <strain evidence="2">cv. Matina 1-6</strain>
    </source>
</reference>
<protein>
    <submittedName>
        <fullName evidence="1">Uncharacterized protein</fullName>
    </submittedName>
</protein>
<accession>A0A061F9G8</accession>
<organism evidence="1 2">
    <name type="scientific">Theobroma cacao</name>
    <name type="common">Cacao</name>
    <name type="synonym">Cocoa</name>
    <dbReference type="NCBI Taxonomy" id="3641"/>
    <lineage>
        <taxon>Eukaryota</taxon>
        <taxon>Viridiplantae</taxon>
        <taxon>Streptophyta</taxon>
        <taxon>Embryophyta</taxon>
        <taxon>Tracheophyta</taxon>
        <taxon>Spermatophyta</taxon>
        <taxon>Magnoliopsida</taxon>
        <taxon>eudicotyledons</taxon>
        <taxon>Gunneridae</taxon>
        <taxon>Pentapetalae</taxon>
        <taxon>rosids</taxon>
        <taxon>malvids</taxon>
        <taxon>Malvales</taxon>
        <taxon>Malvaceae</taxon>
        <taxon>Byttnerioideae</taxon>
        <taxon>Theobroma</taxon>
    </lineage>
</organism>
<evidence type="ECO:0000313" key="1">
    <source>
        <dbReference type="EMBL" id="EOY14000.1"/>
    </source>
</evidence>
<sequence>MCVASAHFDSLRRRIWRVLPQVSNVNNDREASIIEWELSPNLSLWYSHPHTKIHKEGKSGTVSNLTLWYSYPHSSTRANHKNMTKSGDLLNPL</sequence>
<gene>
    <name evidence="1" type="ORF">TCM_033009</name>
</gene>
<name>A0A061F9G8_THECC</name>
<proteinExistence type="predicted"/>
<dbReference type="HOGENOM" id="CLU_2403976_0_0_1"/>
<dbReference type="Gramene" id="EOY14000">
    <property type="protein sequence ID" value="EOY14000"/>
    <property type="gene ID" value="TCM_033009"/>
</dbReference>
<dbReference type="Proteomes" id="UP000026915">
    <property type="component" value="Chromosome 7"/>
</dbReference>
<keyword evidence="2" id="KW-1185">Reference proteome</keyword>